<evidence type="ECO:0000256" key="8">
    <source>
        <dbReference type="ARBA" id="ARBA00023136"/>
    </source>
</evidence>
<dbReference type="InterPro" id="IPR029046">
    <property type="entry name" value="LolA/LolB/LppX"/>
</dbReference>
<gene>
    <name evidence="13 15" type="primary">lolB</name>
    <name evidence="15" type="ORF">ACFOSS_15560</name>
</gene>
<dbReference type="SUPFAM" id="SSF89392">
    <property type="entry name" value="Prokaryotic lipoproteins and lipoprotein localization factors"/>
    <property type="match status" value="1"/>
</dbReference>
<evidence type="ECO:0000256" key="9">
    <source>
        <dbReference type="ARBA" id="ARBA00023139"/>
    </source>
</evidence>
<keyword evidence="8 13" id="KW-0472">Membrane</keyword>
<dbReference type="Proteomes" id="UP001595692">
    <property type="component" value="Unassembled WGS sequence"/>
</dbReference>
<keyword evidence="9 13" id="KW-0564">Palmitate</keyword>
<dbReference type="HAMAP" id="MF_00233">
    <property type="entry name" value="LolB"/>
    <property type="match status" value="1"/>
</dbReference>
<evidence type="ECO:0000313" key="15">
    <source>
        <dbReference type="EMBL" id="MFC3914866.1"/>
    </source>
</evidence>
<evidence type="ECO:0000256" key="6">
    <source>
        <dbReference type="ARBA" id="ARBA00022729"/>
    </source>
</evidence>
<protein>
    <recommendedName>
        <fullName evidence="4 13">Outer-membrane lipoprotein LolB</fullName>
    </recommendedName>
</protein>
<dbReference type="NCBIfam" id="TIGR00548">
    <property type="entry name" value="lolB"/>
    <property type="match status" value="1"/>
</dbReference>
<evidence type="ECO:0000256" key="14">
    <source>
        <dbReference type="SAM" id="SignalP"/>
    </source>
</evidence>
<comment type="subcellular location">
    <subcellularLocation>
        <location evidence="1 13">Cell outer membrane</location>
        <topology evidence="1 13">Lipid-anchor</topology>
    </subcellularLocation>
</comment>
<evidence type="ECO:0000313" key="16">
    <source>
        <dbReference type="Proteomes" id="UP001595692"/>
    </source>
</evidence>
<dbReference type="CDD" id="cd16326">
    <property type="entry name" value="LolB"/>
    <property type="match status" value="1"/>
</dbReference>
<dbReference type="InterPro" id="IPR004565">
    <property type="entry name" value="OM_lipoprot_LolB"/>
</dbReference>
<evidence type="ECO:0000256" key="12">
    <source>
        <dbReference type="ARBA" id="ARBA00023288"/>
    </source>
</evidence>
<evidence type="ECO:0000256" key="10">
    <source>
        <dbReference type="ARBA" id="ARBA00023186"/>
    </source>
</evidence>
<evidence type="ECO:0000256" key="4">
    <source>
        <dbReference type="ARBA" id="ARBA00016202"/>
    </source>
</evidence>
<comment type="subunit">
    <text evidence="3 13">Monomer.</text>
</comment>
<keyword evidence="7 13" id="KW-0653">Protein transport</keyword>
<evidence type="ECO:0000256" key="2">
    <source>
        <dbReference type="ARBA" id="ARBA00009696"/>
    </source>
</evidence>
<dbReference type="Gene3D" id="2.50.20.10">
    <property type="entry name" value="Lipoprotein localisation LolA/LolB/LppX"/>
    <property type="match status" value="1"/>
</dbReference>
<keyword evidence="16" id="KW-1185">Reference proteome</keyword>
<dbReference type="RefSeq" id="WP_377154310.1">
    <property type="nucleotide sequence ID" value="NZ_JBHSAF010000015.1"/>
</dbReference>
<sequence>MRSLLRVTIILLVAVLTGCVQQASDGRYNEAVWRGQRESLEQLQHWQLSGKLAIITAQEKGSARLNWQQQGEDYDLILTTIVGTTLLELHKRDNRVTIIDRDGVQHSGEDSDELVYRLTGWPIPIKQLPVWIKGLPGEATFETGDDGRITRLQQGDWQLSYQDYARTRLWLLPTAINLQGPQTRIKLAINEWQINQ</sequence>
<dbReference type="PROSITE" id="PS51257">
    <property type="entry name" value="PROKAR_LIPOPROTEIN"/>
    <property type="match status" value="1"/>
</dbReference>
<organism evidence="15 16">
    <name type="scientific">Pseudaeromonas sharmana</name>
    <dbReference type="NCBI Taxonomy" id="328412"/>
    <lineage>
        <taxon>Bacteria</taxon>
        <taxon>Pseudomonadati</taxon>
        <taxon>Pseudomonadota</taxon>
        <taxon>Gammaproteobacteria</taxon>
        <taxon>Aeromonadales</taxon>
        <taxon>Aeromonadaceae</taxon>
        <taxon>Pseudaeromonas</taxon>
    </lineage>
</organism>
<dbReference type="Pfam" id="PF03550">
    <property type="entry name" value="LolB"/>
    <property type="match status" value="1"/>
</dbReference>
<evidence type="ECO:0000256" key="7">
    <source>
        <dbReference type="ARBA" id="ARBA00022927"/>
    </source>
</evidence>
<comment type="similarity">
    <text evidence="2 13">Belongs to the LolB family.</text>
</comment>
<evidence type="ECO:0000256" key="1">
    <source>
        <dbReference type="ARBA" id="ARBA00004459"/>
    </source>
</evidence>
<name>A0ABV8CRN1_9GAMM</name>
<feature type="chain" id="PRO_5045455950" description="Outer-membrane lipoprotein LolB" evidence="14">
    <location>
        <begin position="24"/>
        <end position="196"/>
    </location>
</feature>
<dbReference type="EMBL" id="JBHSAF010000015">
    <property type="protein sequence ID" value="MFC3914866.1"/>
    <property type="molecule type" value="Genomic_DNA"/>
</dbReference>
<feature type="signal peptide" evidence="14">
    <location>
        <begin position="1"/>
        <end position="23"/>
    </location>
</feature>
<reference evidence="16" key="1">
    <citation type="journal article" date="2019" name="Int. J. Syst. Evol. Microbiol.">
        <title>The Global Catalogue of Microorganisms (GCM) 10K type strain sequencing project: providing services to taxonomists for standard genome sequencing and annotation.</title>
        <authorList>
            <consortium name="The Broad Institute Genomics Platform"/>
            <consortium name="The Broad Institute Genome Sequencing Center for Infectious Disease"/>
            <person name="Wu L."/>
            <person name="Ma J."/>
        </authorList>
    </citation>
    <scope>NUCLEOTIDE SEQUENCE [LARGE SCALE GENOMIC DNA]</scope>
    <source>
        <strain evidence="16">CCUG 54939</strain>
    </source>
</reference>
<evidence type="ECO:0000256" key="3">
    <source>
        <dbReference type="ARBA" id="ARBA00011245"/>
    </source>
</evidence>
<proteinExistence type="inferred from homology"/>
<keyword evidence="12 13" id="KW-0449">Lipoprotein</keyword>
<evidence type="ECO:0000256" key="5">
    <source>
        <dbReference type="ARBA" id="ARBA00022448"/>
    </source>
</evidence>
<accession>A0ABV8CRN1</accession>
<keyword evidence="11 13" id="KW-0998">Cell outer membrane</keyword>
<keyword evidence="6 13" id="KW-0732">Signal</keyword>
<keyword evidence="5 13" id="KW-0813">Transport</keyword>
<evidence type="ECO:0000256" key="13">
    <source>
        <dbReference type="HAMAP-Rule" id="MF_00233"/>
    </source>
</evidence>
<comment type="function">
    <text evidence="13">Plays a critical role in the incorporation of lipoproteins in the outer membrane after they are released by the LolA protein.</text>
</comment>
<comment type="caution">
    <text evidence="15">The sequence shown here is derived from an EMBL/GenBank/DDBJ whole genome shotgun (WGS) entry which is preliminary data.</text>
</comment>
<evidence type="ECO:0000256" key="11">
    <source>
        <dbReference type="ARBA" id="ARBA00023237"/>
    </source>
</evidence>
<keyword evidence="10 13" id="KW-0143">Chaperone</keyword>